<dbReference type="OrthoDB" id="416217at2759"/>
<evidence type="ECO:0000256" key="1">
    <source>
        <dbReference type="SAM" id="MobiDB-lite"/>
    </source>
</evidence>
<gene>
    <name evidence="3" type="ORF">Plil01_001775000</name>
</gene>
<keyword evidence="4" id="KW-1185">Reference proteome</keyword>
<proteinExistence type="predicted"/>
<dbReference type="AlphaFoldDB" id="A0A9W6YDW5"/>
<evidence type="ECO:0000313" key="4">
    <source>
        <dbReference type="Proteomes" id="UP001165083"/>
    </source>
</evidence>
<dbReference type="EMBL" id="BSXW01012438">
    <property type="protein sequence ID" value="GMF65016.1"/>
    <property type="molecule type" value="Genomic_DNA"/>
</dbReference>
<dbReference type="Pfam" id="PF14050">
    <property type="entry name" value="Nudc_N"/>
    <property type="match status" value="1"/>
</dbReference>
<comment type="caution">
    <text evidence="3">The sequence shown here is derived from an EMBL/GenBank/DDBJ whole genome shotgun (WGS) entry which is preliminary data.</text>
</comment>
<organism evidence="3 4">
    <name type="scientific">Phytophthora lilii</name>
    <dbReference type="NCBI Taxonomy" id="2077276"/>
    <lineage>
        <taxon>Eukaryota</taxon>
        <taxon>Sar</taxon>
        <taxon>Stramenopiles</taxon>
        <taxon>Oomycota</taxon>
        <taxon>Peronosporomycetes</taxon>
        <taxon>Peronosporales</taxon>
        <taxon>Peronosporaceae</taxon>
        <taxon>Phytophthora</taxon>
    </lineage>
</organism>
<protein>
    <submittedName>
        <fullName evidence="3">Unnamed protein product</fullName>
    </submittedName>
</protein>
<dbReference type="InterPro" id="IPR025934">
    <property type="entry name" value="NudC_N_dom"/>
</dbReference>
<feature type="domain" description="NudC N-terminal" evidence="2">
    <location>
        <begin position="11"/>
        <end position="71"/>
    </location>
</feature>
<name>A0A9W6YDW5_9STRA</name>
<feature type="region of interest" description="Disordered" evidence="1">
    <location>
        <begin position="81"/>
        <end position="128"/>
    </location>
</feature>
<evidence type="ECO:0000259" key="2">
    <source>
        <dbReference type="Pfam" id="PF14050"/>
    </source>
</evidence>
<evidence type="ECO:0000313" key="3">
    <source>
        <dbReference type="EMBL" id="GMF65016.1"/>
    </source>
</evidence>
<dbReference type="Proteomes" id="UP001165083">
    <property type="component" value="Unassembled WGS sequence"/>
</dbReference>
<reference evidence="3" key="1">
    <citation type="submission" date="2023-04" db="EMBL/GenBank/DDBJ databases">
        <title>Phytophthora lilii NBRC 32176.</title>
        <authorList>
            <person name="Ichikawa N."/>
            <person name="Sato H."/>
            <person name="Tonouchi N."/>
        </authorList>
    </citation>
    <scope>NUCLEOTIDE SEQUENCE</scope>
    <source>
        <strain evidence="3">NBRC 32176</strain>
    </source>
</reference>
<accession>A0A9W6YDW5</accession>
<sequence length="128" mass="14085">MMEPMSAAPGRFDALLTQLAQQHGGVESLLDSFFDFLHRKTDFYVVSADPAKHKMGFLPGQAQQKVLQAFHKYPMKSLDGKNGAVESKAKSTGKIAEKSESEKLERKVTVAEAKPQLTAEGKQGQLTY</sequence>
<feature type="compositionally biased region" description="Basic and acidic residues" evidence="1">
    <location>
        <begin position="95"/>
        <end position="109"/>
    </location>
</feature>